<keyword evidence="1" id="KW-0238">DNA-binding</keyword>
<dbReference type="InterPro" id="IPR001387">
    <property type="entry name" value="Cro/C1-type_HTH"/>
</dbReference>
<organism evidence="3">
    <name type="scientific">Thermorudis sp</name>
    <dbReference type="NCBI Taxonomy" id="1969470"/>
    <lineage>
        <taxon>Bacteria</taxon>
        <taxon>Pseudomonadati</taxon>
        <taxon>Thermomicrobiota</taxon>
        <taxon>Thermomicrobia</taxon>
        <taxon>Thermomicrobia incertae sedis</taxon>
        <taxon>Thermorudis</taxon>
    </lineage>
</organism>
<dbReference type="EMBL" id="DSID01000402">
    <property type="protein sequence ID" value="HEX70632.1"/>
    <property type="molecule type" value="Genomic_DNA"/>
</dbReference>
<dbReference type="GO" id="GO:0005829">
    <property type="term" value="C:cytosol"/>
    <property type="evidence" value="ECO:0007669"/>
    <property type="project" value="TreeGrafter"/>
</dbReference>
<evidence type="ECO:0000259" key="2">
    <source>
        <dbReference type="PROSITE" id="PS50943"/>
    </source>
</evidence>
<proteinExistence type="predicted"/>
<dbReference type="Gene3D" id="1.10.260.40">
    <property type="entry name" value="lambda repressor-like DNA-binding domains"/>
    <property type="match status" value="1"/>
</dbReference>
<accession>A0A7C3A818</accession>
<gene>
    <name evidence="3" type="ORF">ENP13_05245</name>
</gene>
<dbReference type="PROSITE" id="PS50943">
    <property type="entry name" value="HTH_CROC1"/>
    <property type="match status" value="1"/>
</dbReference>
<dbReference type="PANTHER" id="PTHR46797">
    <property type="entry name" value="HTH-TYPE TRANSCRIPTIONAL REGULATOR"/>
    <property type="match status" value="1"/>
</dbReference>
<evidence type="ECO:0000313" key="3">
    <source>
        <dbReference type="EMBL" id="HEX70632.1"/>
    </source>
</evidence>
<dbReference type="SUPFAM" id="SSF47413">
    <property type="entry name" value="lambda repressor-like DNA-binding domains"/>
    <property type="match status" value="1"/>
</dbReference>
<comment type="caution">
    <text evidence="3">The sequence shown here is derived from an EMBL/GenBank/DDBJ whole genome shotgun (WGS) entry which is preliminary data.</text>
</comment>
<dbReference type="CDD" id="cd00093">
    <property type="entry name" value="HTH_XRE"/>
    <property type="match status" value="1"/>
</dbReference>
<protein>
    <submittedName>
        <fullName evidence="3">XRE family transcriptional regulator</fullName>
    </submittedName>
</protein>
<reference evidence="3" key="1">
    <citation type="journal article" date="2020" name="mSystems">
        <title>Genome- and Community-Level Interaction Insights into Carbon Utilization and Element Cycling Functions of Hydrothermarchaeota in Hydrothermal Sediment.</title>
        <authorList>
            <person name="Zhou Z."/>
            <person name="Liu Y."/>
            <person name="Xu W."/>
            <person name="Pan J."/>
            <person name="Luo Z.H."/>
            <person name="Li M."/>
        </authorList>
    </citation>
    <scope>NUCLEOTIDE SEQUENCE [LARGE SCALE GENOMIC DNA]</scope>
    <source>
        <strain evidence="3">SpSt-192</strain>
    </source>
</reference>
<dbReference type="Pfam" id="PF13560">
    <property type="entry name" value="HTH_31"/>
    <property type="match status" value="1"/>
</dbReference>
<dbReference type="AlphaFoldDB" id="A0A7C3A818"/>
<dbReference type="GO" id="GO:0003677">
    <property type="term" value="F:DNA binding"/>
    <property type="evidence" value="ECO:0007669"/>
    <property type="project" value="UniProtKB-KW"/>
</dbReference>
<dbReference type="GO" id="GO:0003700">
    <property type="term" value="F:DNA-binding transcription factor activity"/>
    <property type="evidence" value="ECO:0007669"/>
    <property type="project" value="TreeGrafter"/>
</dbReference>
<sequence length="136" mass="14966">MFERSPGLANRAKLSSPTLFGAELRRLREERGLSQSALARRARLDHTFISRLESGQREPSRESVEVLAAALGLAPPERQRLLGLAGFGLATSGWYRAVVERLDRTLADPALDEDARSLLSDLVTTAIDLVVKTGRR</sequence>
<dbReference type="InterPro" id="IPR050807">
    <property type="entry name" value="TransReg_Diox_bact_type"/>
</dbReference>
<dbReference type="InterPro" id="IPR010982">
    <property type="entry name" value="Lambda_DNA-bd_dom_sf"/>
</dbReference>
<name>A0A7C3A818_9BACT</name>
<dbReference type="PANTHER" id="PTHR46797:SF1">
    <property type="entry name" value="METHYLPHOSPHONATE SYNTHASE"/>
    <property type="match status" value="1"/>
</dbReference>
<feature type="domain" description="HTH cro/C1-type" evidence="2">
    <location>
        <begin position="24"/>
        <end position="78"/>
    </location>
</feature>
<evidence type="ECO:0000256" key="1">
    <source>
        <dbReference type="ARBA" id="ARBA00023125"/>
    </source>
</evidence>
<dbReference type="SMART" id="SM00530">
    <property type="entry name" value="HTH_XRE"/>
    <property type="match status" value="1"/>
</dbReference>